<dbReference type="EMBL" id="PYSW02000032">
    <property type="protein sequence ID" value="KAG2378620.1"/>
    <property type="molecule type" value="Genomic_DNA"/>
</dbReference>
<sequence length="775" mass="86561">MKNPTIPFSFHRDASRARNEDMIRFMLMMISLTFLVFSSFLNCMQAFGMMNNMLSSDTNPSFYCKVHTSNIRLTFTSPYVAKLCDGDAYCFSGTTKTLTATFSLNPFYDDLSYNKYIRSVGTMGAQISGAFNPCYAYGANLNFTSLTSLHVNGQPILLQRKNLGQDIVSTTCADKGSCSKTFSAAASMLEAGFSTDLNITQQGNEVTFEFEGTSSPTTYLCVKQLELRLCSIPKTTTVVSYTAQITSTTPSVLNFVTNDTVWALQNEPFPNSKELLKSYSDQFVRRVKITNPALAFSPEFSLIINPSMYQFMPSMTIDVVSVNKTFTDPVTNQVLTINISESVTLKRSSSRYELTFNTSLWKDDEISLDIRISLVSPYSNSGFGYFSYDVSPLDTSKNAYYNTRPYGAVQDQFSYTSRQIFNINYNTPQKITALGKLSDVVAVNYSPDPNTPSMDGQMPLCYMQINTIFPDNVFEFSGTIYFYSTKTNKQYSANFGPSYTIDPNKKQAQYFISSEMLDCTQGSSTMIYVWLEILTIDKYYESGVITTQVSASRKSIQLIDDANKVYTDLSFSSKYDGTVYYVKSFSSLKFPYDLTVSTTYSSLNAPFLSFLSYNVPLSWADQKPMILQSTKAPSSSTDFAAYDVDVAVGMFFTFIEKGVCSIYPCRASFKFSVSQDLVNPPTLSTTPSNTLTITKSGYRSNGFLTAVEIPQINSVVTRNAQATQSNVLYNLKVIAAVKVDSQPRLFTITRPLALQVSKQYDTLKTHPLILPILNK</sequence>
<dbReference type="GeneID" id="68100713"/>
<reference evidence="1 2" key="1">
    <citation type="journal article" date="2018" name="BMC Genomics">
        <title>The genome of Naegleria lovaniensis, the basis for a comparative approach to unravel pathogenicity factors of the human pathogenic amoeba N. fowleri.</title>
        <authorList>
            <person name="Liechti N."/>
            <person name="Schurch N."/>
            <person name="Bruggmann R."/>
            <person name="Wittwer M."/>
        </authorList>
    </citation>
    <scope>NUCLEOTIDE SEQUENCE [LARGE SCALE GENOMIC DNA]</scope>
    <source>
        <strain evidence="1 2">ATCC 30569</strain>
    </source>
</reference>
<accession>A0AA88GKV6</accession>
<organism evidence="1 2">
    <name type="scientific">Naegleria lovaniensis</name>
    <name type="common">Amoeba</name>
    <dbReference type="NCBI Taxonomy" id="51637"/>
    <lineage>
        <taxon>Eukaryota</taxon>
        <taxon>Discoba</taxon>
        <taxon>Heterolobosea</taxon>
        <taxon>Tetramitia</taxon>
        <taxon>Eutetramitia</taxon>
        <taxon>Vahlkampfiidae</taxon>
        <taxon>Naegleria</taxon>
    </lineage>
</organism>
<proteinExistence type="predicted"/>
<comment type="caution">
    <text evidence="1">The sequence shown here is derived from an EMBL/GenBank/DDBJ whole genome shotgun (WGS) entry which is preliminary data.</text>
</comment>
<evidence type="ECO:0000313" key="1">
    <source>
        <dbReference type="EMBL" id="KAG2378620.1"/>
    </source>
</evidence>
<protein>
    <submittedName>
        <fullName evidence="1">Uncharacterized protein</fullName>
    </submittedName>
</protein>
<dbReference type="Proteomes" id="UP000816034">
    <property type="component" value="Unassembled WGS sequence"/>
</dbReference>
<dbReference type="RefSeq" id="XP_044545882.1">
    <property type="nucleotide sequence ID" value="XM_044698315.1"/>
</dbReference>
<keyword evidence="2" id="KW-1185">Reference proteome</keyword>
<name>A0AA88GKV6_NAELO</name>
<gene>
    <name evidence="1" type="ORF">C9374_008259</name>
</gene>
<dbReference type="AlphaFoldDB" id="A0AA88GKV6"/>
<evidence type="ECO:0000313" key="2">
    <source>
        <dbReference type="Proteomes" id="UP000816034"/>
    </source>
</evidence>